<dbReference type="EMBL" id="CP031376">
    <property type="protein sequence ID" value="AXK51283.1"/>
    <property type="molecule type" value="Genomic_DNA"/>
</dbReference>
<evidence type="ECO:0000256" key="4">
    <source>
        <dbReference type="PIRSR" id="PIRSR006019-2"/>
    </source>
</evidence>
<evidence type="ECO:0000256" key="3">
    <source>
        <dbReference type="PIRSR" id="PIRSR006019-1"/>
    </source>
</evidence>
<evidence type="ECO:0000256" key="2">
    <source>
        <dbReference type="ARBA" id="ARBA00022801"/>
    </source>
</evidence>
<protein>
    <submittedName>
        <fullName evidence="6">Deoxycytidylate deaminase</fullName>
    </submittedName>
</protein>
<feature type="binding site" evidence="4">
    <location>
        <position position="65"/>
    </location>
    <ligand>
        <name>Zn(2+)</name>
        <dbReference type="ChEBI" id="CHEBI:29105"/>
        <note>catalytic</note>
    </ligand>
</feature>
<evidence type="ECO:0000256" key="1">
    <source>
        <dbReference type="ARBA" id="ARBA00001947"/>
    </source>
</evidence>
<dbReference type="PROSITE" id="PS51747">
    <property type="entry name" value="CYT_DCMP_DEAMINASES_2"/>
    <property type="match status" value="1"/>
</dbReference>
<dbReference type="Gene3D" id="3.40.140.10">
    <property type="entry name" value="Cytidine Deaminase, domain 2"/>
    <property type="match status" value="1"/>
</dbReference>
<keyword evidence="7" id="KW-1185">Reference proteome</keyword>
<organism evidence="6 7">
    <name type="scientific">Spiroplasma alleghenense</name>
    <dbReference type="NCBI Taxonomy" id="216931"/>
    <lineage>
        <taxon>Bacteria</taxon>
        <taxon>Bacillati</taxon>
        <taxon>Mycoplasmatota</taxon>
        <taxon>Mollicutes</taxon>
        <taxon>Entomoplasmatales</taxon>
        <taxon>Spiroplasmataceae</taxon>
        <taxon>Spiroplasma</taxon>
    </lineage>
</organism>
<comment type="cofactor">
    <cofactor evidence="1 4">
        <name>Zn(2+)</name>
        <dbReference type="ChEBI" id="CHEBI:29105"/>
    </cofactor>
</comment>
<dbReference type="GO" id="GO:0006220">
    <property type="term" value="P:pyrimidine nucleotide metabolic process"/>
    <property type="evidence" value="ECO:0007669"/>
    <property type="project" value="InterPro"/>
</dbReference>
<evidence type="ECO:0000313" key="7">
    <source>
        <dbReference type="Proteomes" id="UP000254792"/>
    </source>
</evidence>
<dbReference type="InterPro" id="IPR015517">
    <property type="entry name" value="dCMP_deaminase-rel"/>
</dbReference>
<dbReference type="Proteomes" id="UP000254792">
    <property type="component" value="Chromosome"/>
</dbReference>
<sequence>MSIAELNAMRSKDPETQVGCVVVNNLNQIISSGYNGFPRGIDNSSFPWDRDKENQFENKYPYVVHSEMNAIVSARCDLSGCDIYTTLFPCHQCVKVIIQAGIKHIYYGSNKYENTPDNIAAKKMLDEVKITYSSKPAVKIKITK</sequence>
<proteinExistence type="predicted"/>
<reference evidence="6 7" key="1">
    <citation type="submission" date="2018-07" db="EMBL/GenBank/DDBJ databases">
        <title>Complete genome sequence of Spiroplasma alleghenense PLHS-1 (ATCC 51752).</title>
        <authorList>
            <person name="Chou L."/>
            <person name="Lee T.-Y."/>
            <person name="Tsai Y.-M."/>
            <person name="Kuo C.-H."/>
        </authorList>
    </citation>
    <scope>NUCLEOTIDE SEQUENCE [LARGE SCALE GENOMIC DNA]</scope>
    <source>
        <strain evidence="6 7">PLHS-1</strain>
    </source>
</reference>
<feature type="active site" description="Proton donor" evidence="3">
    <location>
        <position position="67"/>
    </location>
</feature>
<evidence type="ECO:0000259" key="5">
    <source>
        <dbReference type="PROSITE" id="PS51747"/>
    </source>
</evidence>
<dbReference type="SUPFAM" id="SSF53927">
    <property type="entry name" value="Cytidine deaminase-like"/>
    <property type="match status" value="1"/>
</dbReference>
<evidence type="ECO:0000313" key="6">
    <source>
        <dbReference type="EMBL" id="AXK51283.1"/>
    </source>
</evidence>
<dbReference type="Pfam" id="PF00383">
    <property type="entry name" value="dCMP_cyt_deam_1"/>
    <property type="match status" value="1"/>
</dbReference>
<keyword evidence="4" id="KW-0862">Zinc</keyword>
<dbReference type="InterPro" id="IPR016473">
    <property type="entry name" value="dCMP_deaminase"/>
</dbReference>
<dbReference type="GO" id="GO:0004132">
    <property type="term" value="F:dCMP deaminase activity"/>
    <property type="evidence" value="ECO:0007669"/>
    <property type="project" value="InterPro"/>
</dbReference>
<dbReference type="KEGG" id="salx:SALLE_v1c06110"/>
<dbReference type="PANTHER" id="PTHR11086">
    <property type="entry name" value="DEOXYCYTIDYLATE DEAMINASE-RELATED"/>
    <property type="match status" value="1"/>
</dbReference>
<dbReference type="InterPro" id="IPR016193">
    <property type="entry name" value="Cytidine_deaminase-like"/>
</dbReference>
<gene>
    <name evidence="6" type="primary">comEB</name>
    <name evidence="6" type="ORF">SALLE_v1c06110</name>
</gene>
<dbReference type="AlphaFoldDB" id="A0A345Z3V4"/>
<name>A0A345Z3V4_9MOLU</name>
<dbReference type="CDD" id="cd01286">
    <property type="entry name" value="deoxycytidylate_deaminase"/>
    <property type="match status" value="1"/>
</dbReference>
<keyword evidence="2" id="KW-0378">Hydrolase</keyword>
<dbReference type="InterPro" id="IPR035105">
    <property type="entry name" value="Deoxycytidylate_deaminase_dom"/>
</dbReference>
<feature type="binding site" evidence="4">
    <location>
        <position position="90"/>
    </location>
    <ligand>
        <name>Zn(2+)</name>
        <dbReference type="ChEBI" id="CHEBI:29105"/>
        <note>catalytic</note>
    </ligand>
</feature>
<keyword evidence="4" id="KW-0479">Metal-binding</keyword>
<feature type="domain" description="CMP/dCMP-type deaminase" evidence="5">
    <location>
        <begin position="1"/>
        <end position="122"/>
    </location>
</feature>
<dbReference type="PIRSF" id="PIRSF006019">
    <property type="entry name" value="dCMP_deaminase"/>
    <property type="match status" value="1"/>
</dbReference>
<dbReference type="InterPro" id="IPR002125">
    <property type="entry name" value="CMP_dCMP_dom"/>
</dbReference>
<feature type="binding site" evidence="4">
    <location>
        <position position="93"/>
    </location>
    <ligand>
        <name>Zn(2+)</name>
        <dbReference type="ChEBI" id="CHEBI:29105"/>
        <note>catalytic</note>
    </ligand>
</feature>
<accession>A0A345Z3V4</accession>
<dbReference type="PANTHER" id="PTHR11086:SF18">
    <property type="entry name" value="DEOXYCYTIDYLATE DEAMINASE"/>
    <property type="match status" value="1"/>
</dbReference>
<dbReference type="GO" id="GO:0008270">
    <property type="term" value="F:zinc ion binding"/>
    <property type="evidence" value="ECO:0007669"/>
    <property type="project" value="InterPro"/>
</dbReference>
<dbReference type="GO" id="GO:0005737">
    <property type="term" value="C:cytoplasm"/>
    <property type="evidence" value="ECO:0007669"/>
    <property type="project" value="TreeGrafter"/>
</dbReference>